<proteinExistence type="predicted"/>
<name>U2GC50_9BACT</name>
<dbReference type="AlphaFoldDB" id="U2GC50"/>
<comment type="caution">
    <text evidence="1">The sequence shown here is derived from an EMBL/GenBank/DDBJ whole genome shotgun (WGS) entry which is preliminary data.</text>
</comment>
<dbReference type="Proteomes" id="UP000016636">
    <property type="component" value="Unassembled WGS sequence"/>
</dbReference>
<gene>
    <name evidence="1" type="ORF">UNSW3_933</name>
</gene>
<accession>U2GC50</accession>
<protein>
    <submittedName>
        <fullName evidence="1">Uncharacterized protein</fullName>
    </submittedName>
</protein>
<dbReference type="EMBL" id="ANNE01000003">
    <property type="protein sequence ID" value="ERJ23558.1"/>
    <property type="molecule type" value="Genomic_DNA"/>
</dbReference>
<evidence type="ECO:0000313" key="2">
    <source>
        <dbReference type="Proteomes" id="UP000016636"/>
    </source>
</evidence>
<reference evidence="1 2" key="1">
    <citation type="journal article" date="2013" name="BMC Genomics">
        <title>Comparative genomics of Campylobacter concisus isolates reveals genetic diversity and provides insights into disease association.</title>
        <authorList>
            <person name="Deshpande N.P."/>
            <person name="Kaakoush N.O."/>
            <person name="Wilkins M.R."/>
            <person name="Mitchell H.M."/>
        </authorList>
    </citation>
    <scope>NUCLEOTIDE SEQUENCE [LARGE SCALE GENOMIC DNA]</scope>
    <source>
        <strain evidence="1 2">UNSW3</strain>
    </source>
</reference>
<organism evidence="1 2">
    <name type="scientific">Campylobacter concisus UNSW3</name>
    <dbReference type="NCBI Taxonomy" id="1242966"/>
    <lineage>
        <taxon>Bacteria</taxon>
        <taxon>Pseudomonadati</taxon>
        <taxon>Campylobacterota</taxon>
        <taxon>Epsilonproteobacteria</taxon>
        <taxon>Campylobacterales</taxon>
        <taxon>Campylobacteraceae</taxon>
        <taxon>Campylobacter</taxon>
    </lineage>
</organism>
<evidence type="ECO:0000313" key="1">
    <source>
        <dbReference type="EMBL" id="ERJ23558.1"/>
    </source>
</evidence>
<sequence length="44" mass="5379">MAYYSLSWICIVKRRVKFKFCDFKNRNLPLLQILKSHSLARIDY</sequence>
<dbReference type="PATRIC" id="fig|1242966.3.peg.620"/>